<protein>
    <recommendedName>
        <fullName evidence="3">Prevent-host-death protein</fullName>
    </recommendedName>
</protein>
<evidence type="ECO:0008006" key="3">
    <source>
        <dbReference type="Google" id="ProtNLM"/>
    </source>
</evidence>
<dbReference type="Proteomes" id="UP000176944">
    <property type="component" value="Chromosome"/>
</dbReference>
<accession>A0A1D9G8E7</accession>
<name>A0A1D9G8E7_MOOP1</name>
<proteinExistence type="predicted"/>
<evidence type="ECO:0000313" key="2">
    <source>
        <dbReference type="Proteomes" id="UP000176944"/>
    </source>
</evidence>
<sequence length="105" mass="11287">MLACLFPIPYSLLPIPYSLLPSNCYTQSVASGTIIMHQIHLKEAETKLAELLEAAAGEEVVILGSDGKSFRIVPMIAVQATPKFGSAKGLVKMSDDFDEPLSSSF</sequence>
<evidence type="ECO:0000313" key="1">
    <source>
        <dbReference type="EMBL" id="AOY83919.2"/>
    </source>
</evidence>
<reference evidence="2" key="1">
    <citation type="submission" date="2016-10" db="EMBL/GenBank/DDBJ databases">
        <title>Comparative genomics uncovers the prolific and rare metabolic potential of the cyanobacterial genus Moorea.</title>
        <authorList>
            <person name="Leao T."/>
            <person name="Castelao G."/>
            <person name="Korobeynikov A."/>
            <person name="Monroe E.A."/>
            <person name="Podell S."/>
            <person name="Glukhov E."/>
            <person name="Allen E."/>
            <person name="Gerwick W.H."/>
            <person name="Gerwick L."/>
        </authorList>
    </citation>
    <scope>NUCLEOTIDE SEQUENCE [LARGE SCALE GENOMIC DNA]</scope>
    <source>
        <strain evidence="2">JHB</strain>
    </source>
</reference>
<gene>
    <name evidence="1" type="ORF">BJP36_32355</name>
</gene>
<dbReference type="AlphaFoldDB" id="A0A1D9G8E7"/>
<dbReference type="EMBL" id="CP017708">
    <property type="protein sequence ID" value="AOY83919.2"/>
    <property type="molecule type" value="Genomic_DNA"/>
</dbReference>
<organism evidence="1 2">
    <name type="scientific">Moorena producens (strain JHB)</name>
    <dbReference type="NCBI Taxonomy" id="1454205"/>
    <lineage>
        <taxon>Bacteria</taxon>
        <taxon>Bacillati</taxon>
        <taxon>Cyanobacteriota</taxon>
        <taxon>Cyanophyceae</taxon>
        <taxon>Coleofasciculales</taxon>
        <taxon>Coleofasciculaceae</taxon>
        <taxon>Moorena</taxon>
    </lineage>
</organism>